<evidence type="ECO:0008006" key="3">
    <source>
        <dbReference type="Google" id="ProtNLM"/>
    </source>
</evidence>
<sequence>MFKLRKEIKVSRLYGDMMLLDTRNGTCFNINKTGQIFWDELLSVNNEEEIIINISRKINRSSSELVNISLRHFKDELIKNDLVEI</sequence>
<dbReference type="EMBL" id="CTRP01000003">
    <property type="protein sequence ID" value="CQR70268.1"/>
    <property type="molecule type" value="Genomic_DNA"/>
</dbReference>
<gene>
    <name evidence="1" type="ORF">SpAn4DRAFT_1237</name>
</gene>
<accession>A0A0U1KS68</accession>
<keyword evidence="2" id="KW-1185">Reference proteome</keyword>
<evidence type="ECO:0000313" key="1">
    <source>
        <dbReference type="EMBL" id="CQR70268.1"/>
    </source>
</evidence>
<proteinExistence type="predicted"/>
<reference evidence="2" key="1">
    <citation type="submission" date="2015-03" db="EMBL/GenBank/DDBJ databases">
        <authorList>
            <person name="Nijsse Bart"/>
        </authorList>
    </citation>
    <scope>NUCLEOTIDE SEQUENCE [LARGE SCALE GENOMIC DNA]</scope>
</reference>
<organism evidence="1 2">
    <name type="scientific">Sporomusa ovata</name>
    <dbReference type="NCBI Taxonomy" id="2378"/>
    <lineage>
        <taxon>Bacteria</taxon>
        <taxon>Bacillati</taxon>
        <taxon>Bacillota</taxon>
        <taxon>Negativicutes</taxon>
        <taxon>Selenomonadales</taxon>
        <taxon>Sporomusaceae</taxon>
        <taxon>Sporomusa</taxon>
    </lineage>
</organism>
<name>A0A0U1KS68_9FIRM</name>
<protein>
    <recommendedName>
        <fullName evidence="3">PqqD family protein</fullName>
    </recommendedName>
</protein>
<dbReference type="Proteomes" id="UP000049855">
    <property type="component" value="Unassembled WGS sequence"/>
</dbReference>
<evidence type="ECO:0000313" key="2">
    <source>
        <dbReference type="Proteomes" id="UP000049855"/>
    </source>
</evidence>
<dbReference type="RefSeq" id="WP_021169009.1">
    <property type="nucleotide sequence ID" value="NZ_CTRP01000003.1"/>
</dbReference>
<dbReference type="AlphaFoldDB" id="A0A0U1KS68"/>